<keyword evidence="4 9" id="KW-0812">Transmembrane</keyword>
<keyword evidence="7 9" id="KW-0406">Ion transport</keyword>
<keyword evidence="6 9" id="KW-1133">Transmembrane helix</keyword>
<organism evidence="11 12">
    <name type="scientific">Polyplax serrata</name>
    <name type="common">Common mouse louse</name>
    <dbReference type="NCBI Taxonomy" id="468196"/>
    <lineage>
        <taxon>Eukaryota</taxon>
        <taxon>Metazoa</taxon>
        <taxon>Ecdysozoa</taxon>
        <taxon>Arthropoda</taxon>
        <taxon>Hexapoda</taxon>
        <taxon>Insecta</taxon>
        <taxon>Pterygota</taxon>
        <taxon>Neoptera</taxon>
        <taxon>Paraneoptera</taxon>
        <taxon>Psocodea</taxon>
        <taxon>Troctomorpha</taxon>
        <taxon>Phthiraptera</taxon>
        <taxon>Anoplura</taxon>
        <taxon>Polyplacidae</taxon>
        <taxon>Polyplax</taxon>
    </lineage>
</organism>
<keyword evidence="5 9" id="KW-0375">Hydrogen ion transport</keyword>
<evidence type="ECO:0000256" key="4">
    <source>
        <dbReference type="ARBA" id="ARBA00022692"/>
    </source>
</evidence>
<keyword evidence="8 9" id="KW-0472">Membrane</keyword>
<dbReference type="PANTHER" id="PTHR11629:SF61">
    <property type="entry name" value="V-TYPE PROTON ATPASE SUBUNIT A"/>
    <property type="match status" value="1"/>
</dbReference>
<evidence type="ECO:0000256" key="7">
    <source>
        <dbReference type="ARBA" id="ARBA00023065"/>
    </source>
</evidence>
<comment type="caution">
    <text evidence="11">The sequence shown here is derived from an EMBL/GenBank/DDBJ whole genome shotgun (WGS) entry which is preliminary data.</text>
</comment>
<evidence type="ECO:0000256" key="10">
    <source>
        <dbReference type="SAM" id="Coils"/>
    </source>
</evidence>
<feature type="transmembrane region" description="Helical" evidence="9">
    <location>
        <begin position="534"/>
        <end position="557"/>
    </location>
</feature>
<evidence type="ECO:0000256" key="1">
    <source>
        <dbReference type="ARBA" id="ARBA00004141"/>
    </source>
</evidence>
<feature type="transmembrane region" description="Helical" evidence="9">
    <location>
        <begin position="447"/>
        <end position="465"/>
    </location>
</feature>
<evidence type="ECO:0000313" key="12">
    <source>
        <dbReference type="Proteomes" id="UP001359485"/>
    </source>
</evidence>
<feature type="transmembrane region" description="Helical" evidence="9">
    <location>
        <begin position="569"/>
        <end position="592"/>
    </location>
</feature>
<comment type="subcellular location">
    <subcellularLocation>
        <location evidence="1">Membrane</location>
        <topology evidence="1">Multi-pass membrane protein</topology>
    </subcellularLocation>
</comment>
<dbReference type="Pfam" id="PF01496">
    <property type="entry name" value="V_ATPase_I"/>
    <property type="match status" value="1"/>
</dbReference>
<evidence type="ECO:0000256" key="6">
    <source>
        <dbReference type="ARBA" id="ARBA00022989"/>
    </source>
</evidence>
<reference evidence="11 12" key="1">
    <citation type="submission" date="2023-09" db="EMBL/GenBank/DDBJ databases">
        <title>Genomes of two closely related lineages of the louse Polyplax serrata with different host specificities.</title>
        <authorList>
            <person name="Martinu J."/>
            <person name="Tarabai H."/>
            <person name="Stefka J."/>
            <person name="Hypsa V."/>
        </authorList>
    </citation>
    <scope>NUCLEOTIDE SEQUENCE [LARGE SCALE GENOMIC DNA]</scope>
    <source>
        <strain evidence="11">98ZLc_SE</strain>
    </source>
</reference>
<dbReference type="Proteomes" id="UP001359485">
    <property type="component" value="Unassembled WGS sequence"/>
</dbReference>
<dbReference type="EMBL" id="JAWJWF010000048">
    <property type="protein sequence ID" value="KAK6619881.1"/>
    <property type="molecule type" value="Genomic_DNA"/>
</dbReference>
<sequence length="820" mass="94743">MGVFRSEKMLLCQILLSQETVFDCIEVLGNLGLVEFRDLNASVTRYQRRYVTDIRRCEEMERKIRLLEEEIWKSSTAFVECKEIPPAPGAKETLLLESHLESLVDEIQNINKSVDVLKRNLVEFVEQHHVLKKASTWLQNNQLEFDEEKQEGQPDLESERLKEKSVGHLKITTGVILLEKIKSFELLVWRICRGVAFIKIIHIQDMIMDPDTDIKVKKAVFIIICQGDSLNEKILKACKAFHCNLYPCPSSDERKAELEEEAVTGIRETEQVMQQTMDHRRRILLVAATNVERWKLQVIKLKSIYHVMNMLQLDETNEFQSAECWLPQNDIQFIRQKLNMAAERFNSQNNPIIIVMKHNENPPTFNRTNKFTKGFQSVIDAYGVSNYREINPMPFTIVTFPFLFAIMFGDIGQGLVLIAFACVMILHEGKLPVKNLKSDIQMIFFKGRYIILLMGLFTCYTGLIYNDFFSKSLNLFGSSWTVQQDITEIQSKFVQLDPSKQFNGRPYLFGIDPVWQASENKIIFLNSFKMKISIIFGVLHMFFGILLNLGNHLYFFHVSNVYTELIPQVVYFSSLFLYLVYLIFFKWIMYGPQNGPETGTYCAPNLLLTFINMILFKKVPVRKECTPMFPNQEQVQKILVTIALICVPWLFAAKSVFLLMRDNITQDKEKSDTETGQVGMKGKEENNALGEIIINQAVHTIEFVLGSVSHTASYLRLWALSLAHAQLSDVLWKMVFRVGIASRGLLPGLMISITFAIWAVLTVAILALMEGLSAFLHTLRLHWVEFQTKFYSGNGYSFKPYSFEKIFDQQETVEDYLKYE</sequence>
<evidence type="ECO:0000256" key="3">
    <source>
        <dbReference type="ARBA" id="ARBA00022448"/>
    </source>
</evidence>
<dbReference type="PIRSF" id="PIRSF001293">
    <property type="entry name" value="ATP6V0A1"/>
    <property type="match status" value="1"/>
</dbReference>
<feature type="coiled-coil region" evidence="10">
    <location>
        <begin position="50"/>
        <end position="127"/>
    </location>
</feature>
<accession>A0ABR1AJD4</accession>
<evidence type="ECO:0000313" key="11">
    <source>
        <dbReference type="EMBL" id="KAK6619881.1"/>
    </source>
</evidence>
<dbReference type="InterPro" id="IPR026028">
    <property type="entry name" value="V-type_ATPase_116kDa_su_euka"/>
</dbReference>
<keyword evidence="12" id="KW-1185">Reference proteome</keyword>
<name>A0ABR1AJD4_POLSC</name>
<feature type="transmembrane region" description="Helical" evidence="9">
    <location>
        <begin position="744"/>
        <end position="769"/>
    </location>
</feature>
<dbReference type="PANTHER" id="PTHR11629">
    <property type="entry name" value="VACUOLAR PROTON ATPASES"/>
    <property type="match status" value="1"/>
</dbReference>
<evidence type="ECO:0000256" key="2">
    <source>
        <dbReference type="ARBA" id="ARBA00009904"/>
    </source>
</evidence>
<dbReference type="InterPro" id="IPR002490">
    <property type="entry name" value="V-ATPase_116kDa_su"/>
</dbReference>
<evidence type="ECO:0000256" key="9">
    <source>
        <dbReference type="RuleBase" id="RU361189"/>
    </source>
</evidence>
<keyword evidence="3 9" id="KW-0813">Transport</keyword>
<proteinExistence type="inferred from homology"/>
<evidence type="ECO:0000256" key="8">
    <source>
        <dbReference type="ARBA" id="ARBA00023136"/>
    </source>
</evidence>
<keyword evidence="10" id="KW-0175">Coiled coil</keyword>
<protein>
    <recommendedName>
        <fullName evidence="9">V-type proton ATPase subunit a</fullName>
    </recommendedName>
</protein>
<evidence type="ECO:0000256" key="5">
    <source>
        <dbReference type="ARBA" id="ARBA00022781"/>
    </source>
</evidence>
<comment type="function">
    <text evidence="9">Essential component of the vacuolar proton pump (V-ATPase), a multimeric enzyme that catalyzes the translocation of protons across the membranes. Required for assembly and activity of the V-ATPase.</text>
</comment>
<comment type="similarity">
    <text evidence="2 9">Belongs to the V-ATPase 116 kDa subunit family.</text>
</comment>
<feature type="transmembrane region" description="Helical" evidence="9">
    <location>
        <begin position="402"/>
        <end position="426"/>
    </location>
</feature>
<gene>
    <name evidence="11" type="ORF">RUM44_006281</name>
</gene>
<feature type="transmembrane region" description="Helical" evidence="9">
    <location>
        <begin position="638"/>
        <end position="660"/>
    </location>
</feature>